<name>A0AAE1YEG9_9LAMI</name>
<dbReference type="EMBL" id="JACGWO010000004">
    <property type="protein sequence ID" value="KAK4428547.1"/>
    <property type="molecule type" value="Genomic_DNA"/>
</dbReference>
<feature type="compositionally biased region" description="Polar residues" evidence="1">
    <location>
        <begin position="63"/>
        <end position="84"/>
    </location>
</feature>
<reference evidence="2" key="1">
    <citation type="submission" date="2020-06" db="EMBL/GenBank/DDBJ databases">
        <authorList>
            <person name="Li T."/>
            <person name="Hu X."/>
            <person name="Zhang T."/>
            <person name="Song X."/>
            <person name="Zhang H."/>
            <person name="Dai N."/>
            <person name="Sheng W."/>
            <person name="Hou X."/>
            <person name="Wei L."/>
        </authorList>
    </citation>
    <scope>NUCLEOTIDE SEQUENCE</scope>
    <source>
        <strain evidence="2">3651</strain>
        <tissue evidence="2">Leaf</tissue>
    </source>
</reference>
<accession>A0AAE1YEG9</accession>
<protein>
    <submittedName>
        <fullName evidence="2">Uncharacterized protein</fullName>
    </submittedName>
</protein>
<evidence type="ECO:0000256" key="1">
    <source>
        <dbReference type="SAM" id="MobiDB-lite"/>
    </source>
</evidence>
<proteinExistence type="predicted"/>
<evidence type="ECO:0000313" key="3">
    <source>
        <dbReference type="Proteomes" id="UP001293254"/>
    </source>
</evidence>
<dbReference type="Proteomes" id="UP001293254">
    <property type="component" value="Unassembled WGS sequence"/>
</dbReference>
<feature type="region of interest" description="Disordered" evidence="1">
    <location>
        <begin position="61"/>
        <end position="86"/>
    </location>
</feature>
<evidence type="ECO:0000313" key="2">
    <source>
        <dbReference type="EMBL" id="KAK4428547.1"/>
    </source>
</evidence>
<comment type="caution">
    <text evidence="2">The sequence shown here is derived from an EMBL/GenBank/DDBJ whole genome shotgun (WGS) entry which is preliminary data.</text>
</comment>
<gene>
    <name evidence="2" type="ORF">Salat_1154500</name>
</gene>
<sequence>MVEWLRSFISTLLTWFKSQWMQCPHRSRASTWPHDLGPCRPTLARGAHLCLELGGPHLGSPARGTNSSWGAPGRLTSSRQSSSWALPRSLTRAHQLEAVPRAGAVSPAQGTSSWALPRAHQLEVPRAGLLPRRTWAH</sequence>
<organism evidence="2 3">
    <name type="scientific">Sesamum alatum</name>
    <dbReference type="NCBI Taxonomy" id="300844"/>
    <lineage>
        <taxon>Eukaryota</taxon>
        <taxon>Viridiplantae</taxon>
        <taxon>Streptophyta</taxon>
        <taxon>Embryophyta</taxon>
        <taxon>Tracheophyta</taxon>
        <taxon>Spermatophyta</taxon>
        <taxon>Magnoliopsida</taxon>
        <taxon>eudicotyledons</taxon>
        <taxon>Gunneridae</taxon>
        <taxon>Pentapetalae</taxon>
        <taxon>asterids</taxon>
        <taxon>lamiids</taxon>
        <taxon>Lamiales</taxon>
        <taxon>Pedaliaceae</taxon>
        <taxon>Sesamum</taxon>
    </lineage>
</organism>
<reference evidence="2" key="2">
    <citation type="journal article" date="2024" name="Plant">
        <title>Genomic evolution and insights into agronomic trait innovations of Sesamum species.</title>
        <authorList>
            <person name="Miao H."/>
            <person name="Wang L."/>
            <person name="Qu L."/>
            <person name="Liu H."/>
            <person name="Sun Y."/>
            <person name="Le M."/>
            <person name="Wang Q."/>
            <person name="Wei S."/>
            <person name="Zheng Y."/>
            <person name="Lin W."/>
            <person name="Duan Y."/>
            <person name="Cao H."/>
            <person name="Xiong S."/>
            <person name="Wang X."/>
            <person name="Wei L."/>
            <person name="Li C."/>
            <person name="Ma Q."/>
            <person name="Ju M."/>
            <person name="Zhao R."/>
            <person name="Li G."/>
            <person name="Mu C."/>
            <person name="Tian Q."/>
            <person name="Mei H."/>
            <person name="Zhang T."/>
            <person name="Gao T."/>
            <person name="Zhang H."/>
        </authorList>
    </citation>
    <scope>NUCLEOTIDE SEQUENCE</scope>
    <source>
        <strain evidence="2">3651</strain>
    </source>
</reference>
<dbReference type="AlphaFoldDB" id="A0AAE1YEG9"/>
<keyword evidence="3" id="KW-1185">Reference proteome</keyword>